<dbReference type="Gene3D" id="1.20.1600.10">
    <property type="entry name" value="Outer membrane efflux proteins (OEP)"/>
    <property type="match status" value="1"/>
</dbReference>
<evidence type="ECO:0000256" key="5">
    <source>
        <dbReference type="ARBA" id="ARBA00022692"/>
    </source>
</evidence>
<keyword evidence="5" id="KW-0812">Transmembrane</keyword>
<dbReference type="PANTHER" id="PTHR30026">
    <property type="entry name" value="OUTER MEMBRANE PROTEIN TOLC"/>
    <property type="match status" value="1"/>
</dbReference>
<evidence type="ECO:0000256" key="6">
    <source>
        <dbReference type="ARBA" id="ARBA00023136"/>
    </source>
</evidence>
<dbReference type="EMBL" id="JAJTWU010000005">
    <property type="protein sequence ID" value="MCE4555791.1"/>
    <property type="molecule type" value="Genomic_DNA"/>
</dbReference>
<dbReference type="RefSeq" id="WP_233372835.1">
    <property type="nucleotide sequence ID" value="NZ_JAJTWU010000005.1"/>
</dbReference>
<sequence length="448" mass="47969">MIRLLPLLFALQSLPAAAQTLPELATRALDADPAVRASSASLRAADERLFQARAAYGPTANFTATGSNSHYAEAPGYTRRPIQSEQYVVQVNQPLWRGALYPALQAAGSQREQAESALMQARLEAQQRLAEAVLEVFKARDVLAHAQALREAYGEQLAAARRGFQVGRAAAPEVREAEARVDSAVAQVLAAEAELDLRQQVLAEIANGPTPALLARAVAPEALPALQADGVLDWLSRAESDSPQLRQARLAVEAAEAEVRKASLAHAPTVDLNASYTRSNDNGTVTSIFPRRGNTAAIGATLTIPLFASGATQSKVVENLALRDKAAGELDLARRTLVIGVRQAFVSTLSALSQAKALATAERSQALSVRANQRGFEVGIKTNADVLEAQGKLFEARRDLSRARHDAWASYFKLRALAGQLGDADWEALDAQLVAHQPMPMGRAKDRS</sequence>
<evidence type="ECO:0000256" key="8">
    <source>
        <dbReference type="SAM" id="Coils"/>
    </source>
</evidence>
<keyword evidence="9" id="KW-0732">Signal</keyword>
<feature type="chain" id="PRO_5046899342" evidence="9">
    <location>
        <begin position="19"/>
        <end position="448"/>
    </location>
</feature>
<keyword evidence="7" id="KW-0998">Cell outer membrane</keyword>
<evidence type="ECO:0000256" key="7">
    <source>
        <dbReference type="ARBA" id="ARBA00023237"/>
    </source>
</evidence>
<dbReference type="SUPFAM" id="SSF56954">
    <property type="entry name" value="Outer membrane efflux proteins (OEP)"/>
    <property type="match status" value="1"/>
</dbReference>
<organism evidence="10 11">
    <name type="scientific">Pelomonas cellulosilytica</name>
    <dbReference type="NCBI Taxonomy" id="2906762"/>
    <lineage>
        <taxon>Bacteria</taxon>
        <taxon>Pseudomonadati</taxon>
        <taxon>Pseudomonadota</taxon>
        <taxon>Betaproteobacteria</taxon>
        <taxon>Burkholderiales</taxon>
        <taxon>Sphaerotilaceae</taxon>
        <taxon>Roseateles</taxon>
    </lineage>
</organism>
<gene>
    <name evidence="10" type="ORF">LXT13_15390</name>
</gene>
<keyword evidence="6" id="KW-0472">Membrane</keyword>
<evidence type="ECO:0000256" key="3">
    <source>
        <dbReference type="ARBA" id="ARBA00022448"/>
    </source>
</evidence>
<dbReference type="InterPro" id="IPR003423">
    <property type="entry name" value="OMP_efflux"/>
</dbReference>
<dbReference type="PANTHER" id="PTHR30026:SF20">
    <property type="entry name" value="OUTER MEMBRANE PROTEIN TOLC"/>
    <property type="match status" value="1"/>
</dbReference>
<keyword evidence="11" id="KW-1185">Reference proteome</keyword>
<evidence type="ECO:0000313" key="10">
    <source>
        <dbReference type="EMBL" id="MCE4555791.1"/>
    </source>
</evidence>
<name>A0ABS8XSU2_9BURK</name>
<keyword evidence="8" id="KW-0175">Coiled coil</keyword>
<comment type="caution">
    <text evidence="10">The sequence shown here is derived from an EMBL/GenBank/DDBJ whole genome shotgun (WGS) entry which is preliminary data.</text>
</comment>
<proteinExistence type="inferred from homology"/>
<dbReference type="InterPro" id="IPR051906">
    <property type="entry name" value="TolC-like"/>
</dbReference>
<reference evidence="10 11" key="1">
    <citation type="submission" date="2021-12" db="EMBL/GenBank/DDBJ databases">
        <title>Genome seq of P8.</title>
        <authorList>
            <person name="Seo T."/>
        </authorList>
    </citation>
    <scope>NUCLEOTIDE SEQUENCE [LARGE SCALE GENOMIC DNA]</scope>
    <source>
        <strain evidence="10 11">P8</strain>
    </source>
</reference>
<feature type="coiled-coil region" evidence="8">
    <location>
        <begin position="104"/>
        <end position="131"/>
    </location>
</feature>
<keyword evidence="3" id="KW-0813">Transport</keyword>
<dbReference type="InterPro" id="IPR010130">
    <property type="entry name" value="T1SS_OMP_TolC"/>
</dbReference>
<evidence type="ECO:0000313" key="11">
    <source>
        <dbReference type="Proteomes" id="UP001200741"/>
    </source>
</evidence>
<dbReference type="Proteomes" id="UP001200741">
    <property type="component" value="Unassembled WGS sequence"/>
</dbReference>
<evidence type="ECO:0000256" key="2">
    <source>
        <dbReference type="ARBA" id="ARBA00007613"/>
    </source>
</evidence>
<dbReference type="NCBIfam" id="TIGR01844">
    <property type="entry name" value="type_I_sec_TolC"/>
    <property type="match status" value="1"/>
</dbReference>
<evidence type="ECO:0000256" key="4">
    <source>
        <dbReference type="ARBA" id="ARBA00022452"/>
    </source>
</evidence>
<dbReference type="Pfam" id="PF02321">
    <property type="entry name" value="OEP"/>
    <property type="match status" value="2"/>
</dbReference>
<comment type="subcellular location">
    <subcellularLocation>
        <location evidence="1">Cell outer membrane</location>
    </subcellularLocation>
</comment>
<keyword evidence="4" id="KW-1134">Transmembrane beta strand</keyword>
<accession>A0ABS8XSU2</accession>
<feature type="signal peptide" evidence="9">
    <location>
        <begin position="1"/>
        <end position="18"/>
    </location>
</feature>
<protein>
    <submittedName>
        <fullName evidence="10">TolC family outer membrane protein</fullName>
    </submittedName>
</protein>
<comment type="similarity">
    <text evidence="2">Belongs to the outer membrane factor (OMF) (TC 1.B.17) family.</text>
</comment>
<evidence type="ECO:0000256" key="9">
    <source>
        <dbReference type="SAM" id="SignalP"/>
    </source>
</evidence>
<evidence type="ECO:0000256" key="1">
    <source>
        <dbReference type="ARBA" id="ARBA00004442"/>
    </source>
</evidence>